<dbReference type="GO" id="GO:0004018">
    <property type="term" value="F:N6-(1,2-dicarboxyethyl)AMP AMP-lyase (fumarate-forming) activity"/>
    <property type="evidence" value="ECO:0007669"/>
    <property type="project" value="InterPro"/>
</dbReference>
<evidence type="ECO:0000256" key="1">
    <source>
        <dbReference type="ARBA" id="ARBA00004706"/>
    </source>
</evidence>
<dbReference type="InterPro" id="IPR047136">
    <property type="entry name" value="PurB_bact"/>
</dbReference>
<dbReference type="InterPro" id="IPR022761">
    <property type="entry name" value="Fumarate_lyase_N"/>
</dbReference>
<organism evidence="5">
    <name type="scientific">marine metagenome</name>
    <dbReference type="NCBI Taxonomy" id="408172"/>
    <lineage>
        <taxon>unclassified sequences</taxon>
        <taxon>metagenomes</taxon>
        <taxon>ecological metagenomes</taxon>
    </lineage>
</organism>
<comment type="pathway">
    <text evidence="2">Purine metabolism; AMP biosynthesis via de novo pathway; AMP from IMP: step 2/2.</text>
</comment>
<dbReference type="PANTHER" id="PTHR43411">
    <property type="entry name" value="ADENYLOSUCCINATE LYASE"/>
    <property type="match status" value="1"/>
</dbReference>
<evidence type="ECO:0000259" key="3">
    <source>
        <dbReference type="Pfam" id="PF00206"/>
    </source>
</evidence>
<dbReference type="PROSITE" id="PS00163">
    <property type="entry name" value="FUMARATE_LYASES"/>
    <property type="match status" value="1"/>
</dbReference>
<feature type="domain" description="Adenylosuccinate lyase PurB C-terminal" evidence="4">
    <location>
        <begin position="62"/>
        <end position="176"/>
    </location>
</feature>
<comment type="pathway">
    <text evidence="1">Purine metabolism; IMP biosynthesis via de novo pathway; 5-amino-1-(5-phospho-D-ribosyl)imidazole-4-carboxamide from 5-amino-1-(5-phospho-D-ribosyl)imidazole-4-carboxylate: step 2/2.</text>
</comment>
<dbReference type="InterPro" id="IPR008948">
    <property type="entry name" value="L-Aspartase-like"/>
</dbReference>
<dbReference type="Gene3D" id="1.10.40.30">
    <property type="entry name" value="Fumarase/aspartase (C-terminal domain)"/>
    <property type="match status" value="1"/>
</dbReference>
<dbReference type="PANTHER" id="PTHR43411:SF1">
    <property type="entry name" value="ADENYLOSUCCINATE LYASE"/>
    <property type="match status" value="1"/>
</dbReference>
<dbReference type="Pfam" id="PF08328">
    <property type="entry name" value="ASL_C"/>
    <property type="match status" value="1"/>
</dbReference>
<dbReference type="AlphaFoldDB" id="A0A382U3Y3"/>
<protein>
    <recommendedName>
        <fullName evidence="6">Adenylosuccinate lyase</fullName>
    </recommendedName>
</protein>
<dbReference type="Gene3D" id="1.20.200.10">
    <property type="entry name" value="Fumarase/aspartase (Central domain)"/>
    <property type="match status" value="1"/>
</dbReference>
<dbReference type="SUPFAM" id="SSF48557">
    <property type="entry name" value="L-aspartase-like"/>
    <property type="match status" value="1"/>
</dbReference>
<dbReference type="InterPro" id="IPR013539">
    <property type="entry name" value="PurB_C"/>
</dbReference>
<gene>
    <name evidence="5" type="ORF">METZ01_LOCUS381526</name>
</gene>
<dbReference type="GO" id="GO:0006188">
    <property type="term" value="P:IMP biosynthetic process"/>
    <property type="evidence" value="ECO:0007669"/>
    <property type="project" value="InterPro"/>
</dbReference>
<dbReference type="EMBL" id="UINC01141120">
    <property type="protein sequence ID" value="SVD28672.1"/>
    <property type="molecule type" value="Genomic_DNA"/>
</dbReference>
<evidence type="ECO:0008006" key="6">
    <source>
        <dbReference type="Google" id="ProtNLM"/>
    </source>
</evidence>
<evidence type="ECO:0000259" key="4">
    <source>
        <dbReference type="Pfam" id="PF08328"/>
    </source>
</evidence>
<dbReference type="Pfam" id="PF00206">
    <property type="entry name" value="Lyase_1"/>
    <property type="match status" value="1"/>
</dbReference>
<evidence type="ECO:0000256" key="2">
    <source>
        <dbReference type="ARBA" id="ARBA00004734"/>
    </source>
</evidence>
<dbReference type="InterPro" id="IPR020557">
    <property type="entry name" value="Fumarate_lyase_CS"/>
</dbReference>
<evidence type="ECO:0000313" key="5">
    <source>
        <dbReference type="EMBL" id="SVD28672.1"/>
    </source>
</evidence>
<sequence>DLSRDMWGYISLGYFSQKTKSGEVGSSTMPHKINPIDFENAEGNLGISNSNFIHLTTTLNTSRWQRDLSDSTVMRNIGVAFAHILIALNSLNKGLRKININKYNINKDLINNYQVITEAIQTVMRKYGLPESYEKMKSVSRGKKLEKEDLHKFISELDIPGSEKTKLYNLSPSDYLGLATKLARNA</sequence>
<feature type="domain" description="Fumarate lyase N-terminal" evidence="3">
    <location>
        <begin position="2"/>
        <end position="43"/>
    </location>
</feature>
<proteinExistence type="predicted"/>
<feature type="non-terminal residue" evidence="5">
    <location>
        <position position="1"/>
    </location>
</feature>
<name>A0A382U3Y3_9ZZZZ</name>
<accession>A0A382U3Y3</accession>
<reference evidence="5" key="1">
    <citation type="submission" date="2018-05" db="EMBL/GenBank/DDBJ databases">
        <authorList>
            <person name="Lanie J.A."/>
            <person name="Ng W.-L."/>
            <person name="Kazmierczak K.M."/>
            <person name="Andrzejewski T.M."/>
            <person name="Davidsen T.M."/>
            <person name="Wayne K.J."/>
            <person name="Tettelin H."/>
            <person name="Glass J.I."/>
            <person name="Rusch D."/>
            <person name="Podicherti R."/>
            <person name="Tsui H.-C.T."/>
            <person name="Winkler M.E."/>
        </authorList>
    </citation>
    <scope>NUCLEOTIDE SEQUENCE</scope>
</reference>